<dbReference type="Proteomes" id="UP000199558">
    <property type="component" value="Unassembled WGS sequence"/>
</dbReference>
<keyword evidence="1" id="KW-0472">Membrane</keyword>
<dbReference type="EMBL" id="FLRH01000003">
    <property type="protein sequence ID" value="SBT67203.1"/>
    <property type="molecule type" value="Genomic_DNA"/>
</dbReference>
<keyword evidence="1" id="KW-1133">Transmembrane helix</keyword>
<keyword evidence="3" id="KW-1185">Reference proteome</keyword>
<organism evidence="2 3">
    <name type="scientific">Micromonospora sediminicola</name>
    <dbReference type="NCBI Taxonomy" id="946078"/>
    <lineage>
        <taxon>Bacteria</taxon>
        <taxon>Bacillati</taxon>
        <taxon>Actinomycetota</taxon>
        <taxon>Actinomycetes</taxon>
        <taxon>Micromonosporales</taxon>
        <taxon>Micromonosporaceae</taxon>
        <taxon>Micromonospora</taxon>
    </lineage>
</organism>
<evidence type="ECO:0000313" key="3">
    <source>
        <dbReference type="Proteomes" id="UP000199558"/>
    </source>
</evidence>
<feature type="transmembrane region" description="Helical" evidence="1">
    <location>
        <begin position="193"/>
        <end position="216"/>
    </location>
</feature>
<keyword evidence="1" id="KW-0812">Transmembrane</keyword>
<protein>
    <submittedName>
        <fullName evidence="2">Uncharacterized protein</fullName>
    </submittedName>
</protein>
<proteinExistence type="predicted"/>
<reference evidence="3" key="1">
    <citation type="submission" date="2016-06" db="EMBL/GenBank/DDBJ databases">
        <authorList>
            <person name="Varghese N."/>
            <person name="Submissions Spin"/>
        </authorList>
    </citation>
    <scope>NUCLEOTIDE SEQUENCE [LARGE SCALE GENOMIC DNA]</scope>
    <source>
        <strain evidence="3">DSM 45794</strain>
    </source>
</reference>
<feature type="transmembrane region" description="Helical" evidence="1">
    <location>
        <begin position="222"/>
        <end position="242"/>
    </location>
</feature>
<name>A0A1A9BDF0_9ACTN</name>
<feature type="transmembrane region" description="Helical" evidence="1">
    <location>
        <begin position="69"/>
        <end position="92"/>
    </location>
</feature>
<dbReference type="AlphaFoldDB" id="A0A1A9BDF0"/>
<accession>A0A1A9BDF0</accession>
<sequence length="302" mass="32873">MDLDGRKLGAFGSRVHNGEMSQVVAVIEVLALLGLAPGFVGALAAAVLRRPLDNLSRPLQRLPAEQFRNAIMLPLISVYAGAVAGVGTNLLTTEPDRYLYAFAFMLVAALVVVMIGGRLAVKPIRRVAGTAVAYRRELLAEMLHRDWTSASREDRAAATRRAARLAATGLRLDSYARTRSFGQWLRRRPRLELAWFATATAVTTAVLLYVLVVRVVTGGGTIGPGLLLIVLLPTLGPGQLWLRYRENRATLRAFGAELHSEASAVLTAIAAAPPPPFRLRLLRSLRTLLDLDPPGHRRRPDV</sequence>
<feature type="transmembrane region" description="Helical" evidence="1">
    <location>
        <begin position="98"/>
        <end position="121"/>
    </location>
</feature>
<gene>
    <name evidence="2" type="ORF">GA0070622_4257</name>
</gene>
<dbReference type="RefSeq" id="WP_091576514.1">
    <property type="nucleotide sequence ID" value="NZ_FLRH01000003.1"/>
</dbReference>
<evidence type="ECO:0000313" key="2">
    <source>
        <dbReference type="EMBL" id="SBT67203.1"/>
    </source>
</evidence>
<feature type="transmembrane region" description="Helical" evidence="1">
    <location>
        <begin position="20"/>
        <end position="48"/>
    </location>
</feature>
<evidence type="ECO:0000256" key="1">
    <source>
        <dbReference type="SAM" id="Phobius"/>
    </source>
</evidence>